<protein>
    <recommendedName>
        <fullName evidence="4">Ribosomal protein L9 domain-containing protein</fullName>
    </recommendedName>
</protein>
<evidence type="ECO:0000313" key="5">
    <source>
        <dbReference type="EMBL" id="KAA8914311.1"/>
    </source>
</evidence>
<proteinExistence type="inferred from homology"/>
<dbReference type="Pfam" id="PF01281">
    <property type="entry name" value="Ribosomal_L9_N"/>
    <property type="match status" value="1"/>
</dbReference>
<dbReference type="Gene3D" id="3.40.5.10">
    <property type="entry name" value="Ribosomal protein L9, N-terminal domain"/>
    <property type="match status" value="1"/>
</dbReference>
<evidence type="ECO:0000256" key="2">
    <source>
        <dbReference type="ARBA" id="ARBA00022980"/>
    </source>
</evidence>
<comment type="similarity">
    <text evidence="1">Belongs to the bacterial ribosomal protein bL9 family.</text>
</comment>
<evidence type="ECO:0000313" key="6">
    <source>
        <dbReference type="Proteomes" id="UP000326924"/>
    </source>
</evidence>
<evidence type="ECO:0000259" key="4">
    <source>
        <dbReference type="Pfam" id="PF01281"/>
    </source>
</evidence>
<dbReference type="AlphaFoldDB" id="A0A5J5FAK2"/>
<dbReference type="InterPro" id="IPR020070">
    <property type="entry name" value="Ribosomal_bL9_N"/>
</dbReference>
<evidence type="ECO:0000256" key="3">
    <source>
        <dbReference type="ARBA" id="ARBA00023274"/>
    </source>
</evidence>
<comment type="caution">
    <text evidence="5">The sequence shown here is derived from an EMBL/GenBank/DDBJ whole genome shotgun (WGS) entry which is preliminary data.</text>
</comment>
<feature type="domain" description="Ribosomal protein L9" evidence="4">
    <location>
        <begin position="44"/>
        <end position="88"/>
    </location>
</feature>
<sequence length="226" mass="24321">MSLFTAPTCRSCLARLAAAAAAGPTQQIRTKSTKLNKSSGSLMVRLLIDIPKVGRKGAIVSVARGMMRNFLYPRAKAEYITAAALKHIPPEEYNPVPDISFPPDLEEGSTPAVSLNLLKPAHTVSLLESFLPESILFTRPTITPTEPTIHGSISTADICSAVRAIANASGEEASRVAVNPDMISFLGNFESDKVKTLGEHPFEIRFKGAVKPVVRKVVITQQISLE</sequence>
<dbReference type="GO" id="GO:0006412">
    <property type="term" value="P:translation"/>
    <property type="evidence" value="ECO:0007669"/>
    <property type="project" value="InterPro"/>
</dbReference>
<dbReference type="EMBL" id="VXIS01000007">
    <property type="protein sequence ID" value="KAA8914311.1"/>
    <property type="molecule type" value="Genomic_DNA"/>
</dbReference>
<keyword evidence="3" id="KW-0687">Ribonucleoprotein</keyword>
<accession>A0A5J5FAK2</accession>
<dbReference type="InterPro" id="IPR036935">
    <property type="entry name" value="Ribosomal_bL9_N_sf"/>
</dbReference>
<dbReference type="InParanoid" id="A0A5J5FAK2"/>
<organism evidence="5 6">
    <name type="scientific">Sphaerosporella brunnea</name>
    <dbReference type="NCBI Taxonomy" id="1250544"/>
    <lineage>
        <taxon>Eukaryota</taxon>
        <taxon>Fungi</taxon>
        <taxon>Dikarya</taxon>
        <taxon>Ascomycota</taxon>
        <taxon>Pezizomycotina</taxon>
        <taxon>Pezizomycetes</taxon>
        <taxon>Pezizales</taxon>
        <taxon>Pyronemataceae</taxon>
        <taxon>Sphaerosporella</taxon>
    </lineage>
</organism>
<keyword evidence="2" id="KW-0689">Ribosomal protein</keyword>
<dbReference type="Proteomes" id="UP000326924">
    <property type="component" value="Unassembled WGS sequence"/>
</dbReference>
<gene>
    <name evidence="5" type="ORF">FN846DRAFT_677444</name>
</gene>
<dbReference type="InterPro" id="IPR009027">
    <property type="entry name" value="Ribosomal_bL9/RNase_H1_N"/>
</dbReference>
<dbReference type="GO" id="GO:0005840">
    <property type="term" value="C:ribosome"/>
    <property type="evidence" value="ECO:0007669"/>
    <property type="project" value="UniProtKB-KW"/>
</dbReference>
<keyword evidence="6" id="KW-1185">Reference proteome</keyword>
<dbReference type="GO" id="GO:0003735">
    <property type="term" value="F:structural constituent of ribosome"/>
    <property type="evidence" value="ECO:0007669"/>
    <property type="project" value="InterPro"/>
</dbReference>
<dbReference type="SUPFAM" id="SSF55658">
    <property type="entry name" value="L9 N-domain-like"/>
    <property type="match status" value="1"/>
</dbReference>
<dbReference type="PANTHER" id="PTHR21368">
    <property type="entry name" value="50S RIBOSOMAL PROTEIN L9"/>
    <property type="match status" value="1"/>
</dbReference>
<dbReference type="InterPro" id="IPR000244">
    <property type="entry name" value="Ribosomal_bL9"/>
</dbReference>
<name>A0A5J5FAK2_9PEZI</name>
<dbReference type="OrthoDB" id="5555409at2759"/>
<dbReference type="GO" id="GO:1990904">
    <property type="term" value="C:ribonucleoprotein complex"/>
    <property type="evidence" value="ECO:0007669"/>
    <property type="project" value="UniProtKB-KW"/>
</dbReference>
<reference evidence="5 6" key="1">
    <citation type="submission" date="2019-09" db="EMBL/GenBank/DDBJ databases">
        <title>Draft genome of the ectomycorrhizal ascomycete Sphaerosporella brunnea.</title>
        <authorList>
            <consortium name="DOE Joint Genome Institute"/>
            <person name="Benucci G.M."/>
            <person name="Marozzi G."/>
            <person name="Antonielli L."/>
            <person name="Sanchez S."/>
            <person name="Marco P."/>
            <person name="Wang X."/>
            <person name="Falini L.B."/>
            <person name="Barry K."/>
            <person name="Haridas S."/>
            <person name="Lipzen A."/>
            <person name="Labutti K."/>
            <person name="Grigoriev I.V."/>
            <person name="Murat C."/>
            <person name="Martin F."/>
            <person name="Albertini E."/>
            <person name="Donnini D."/>
            <person name="Bonito G."/>
        </authorList>
    </citation>
    <scope>NUCLEOTIDE SEQUENCE [LARGE SCALE GENOMIC DNA]</scope>
    <source>
        <strain evidence="5 6">Sb_GMNB300</strain>
    </source>
</reference>
<evidence type="ECO:0000256" key="1">
    <source>
        <dbReference type="ARBA" id="ARBA00010605"/>
    </source>
</evidence>